<keyword evidence="4" id="KW-0548">Nucleotidyltransferase</keyword>
<evidence type="ECO:0000256" key="8">
    <source>
        <dbReference type="ARBA" id="ARBA00022741"/>
    </source>
</evidence>
<proteinExistence type="inferred from homology"/>
<evidence type="ECO:0000256" key="1">
    <source>
        <dbReference type="ARBA" id="ARBA00001936"/>
    </source>
</evidence>
<comment type="similarity">
    <text evidence="2">Belongs to the nanoviruses/circoviruses replication-associated protein family.</text>
</comment>
<keyword evidence="11" id="KW-0190">Covalent protein-DNA linkage</keyword>
<keyword evidence="13" id="KW-0511">Multifunctional enzyme</keyword>
<evidence type="ECO:0000256" key="3">
    <source>
        <dbReference type="ARBA" id="ARBA00022679"/>
    </source>
</evidence>
<evidence type="ECO:0000256" key="11">
    <source>
        <dbReference type="ARBA" id="ARBA00023124"/>
    </source>
</evidence>
<keyword evidence="18" id="KW-1185">Reference proteome</keyword>
<evidence type="ECO:0000256" key="15">
    <source>
        <dbReference type="ARBA" id="ARBA00032243"/>
    </source>
</evidence>
<evidence type="ECO:0000259" key="16">
    <source>
        <dbReference type="PROSITE" id="PS52020"/>
    </source>
</evidence>
<evidence type="ECO:0000256" key="12">
    <source>
        <dbReference type="ARBA" id="ARBA00023125"/>
    </source>
</evidence>
<keyword evidence="3" id="KW-0808">Transferase</keyword>
<comment type="cofactor">
    <cofactor evidence="1">
        <name>Mn(2+)</name>
        <dbReference type="ChEBI" id="CHEBI:29035"/>
    </cofactor>
</comment>
<evidence type="ECO:0000256" key="5">
    <source>
        <dbReference type="ARBA" id="ARBA00022705"/>
    </source>
</evidence>
<evidence type="ECO:0000256" key="4">
    <source>
        <dbReference type="ARBA" id="ARBA00022695"/>
    </source>
</evidence>
<keyword evidence="5" id="KW-0235">DNA replication</keyword>
<dbReference type="SUPFAM" id="SSF52540">
    <property type="entry name" value="P-loop containing nucleoside triphosphate hydrolases"/>
    <property type="match status" value="1"/>
</dbReference>
<dbReference type="InterPro" id="IPR049912">
    <property type="entry name" value="CRESS_DNA_REP"/>
</dbReference>
<evidence type="ECO:0000256" key="14">
    <source>
        <dbReference type="ARBA" id="ARBA00030754"/>
    </source>
</evidence>
<dbReference type="EMBL" id="CP115668">
    <property type="protein sequence ID" value="WCC79838.1"/>
    <property type="molecule type" value="Genomic_DNA"/>
</dbReference>
<evidence type="ECO:0000256" key="6">
    <source>
        <dbReference type="ARBA" id="ARBA00022722"/>
    </source>
</evidence>
<name>A0ABY7QXQ7_9ACTN</name>
<evidence type="ECO:0000256" key="10">
    <source>
        <dbReference type="ARBA" id="ARBA00022801"/>
    </source>
</evidence>
<evidence type="ECO:0000256" key="2">
    <source>
        <dbReference type="ARBA" id="ARBA00008545"/>
    </source>
</evidence>
<dbReference type="Pfam" id="PF00910">
    <property type="entry name" value="RNA_helicase"/>
    <property type="match status" value="1"/>
</dbReference>
<dbReference type="PROSITE" id="PS52020">
    <property type="entry name" value="CRESS_DNA_REP"/>
    <property type="match status" value="1"/>
</dbReference>
<organism evidence="17 18">
    <name type="scientific">Cutibacterium equinum</name>
    <dbReference type="NCBI Taxonomy" id="3016342"/>
    <lineage>
        <taxon>Bacteria</taxon>
        <taxon>Bacillati</taxon>
        <taxon>Actinomycetota</taxon>
        <taxon>Actinomycetes</taxon>
        <taxon>Propionibacteriales</taxon>
        <taxon>Propionibacteriaceae</taxon>
        <taxon>Cutibacterium</taxon>
    </lineage>
</organism>
<evidence type="ECO:0000256" key="13">
    <source>
        <dbReference type="ARBA" id="ARBA00023268"/>
    </source>
</evidence>
<gene>
    <name evidence="17" type="ORF">O6R08_10315</name>
</gene>
<evidence type="ECO:0000313" key="17">
    <source>
        <dbReference type="EMBL" id="WCC79838.1"/>
    </source>
</evidence>
<dbReference type="Proteomes" id="UP001212097">
    <property type="component" value="Chromosome"/>
</dbReference>
<keyword evidence="7" id="KW-0479">Metal-binding</keyword>
<dbReference type="Gene3D" id="3.40.1310.20">
    <property type="match status" value="1"/>
</dbReference>
<keyword evidence="10" id="KW-0378">Hydrolase</keyword>
<protein>
    <recommendedName>
        <fullName evidence="14">ATP-dependent helicase Rep</fullName>
    </recommendedName>
    <alternativeName>
        <fullName evidence="15">RepP</fullName>
    </alternativeName>
</protein>
<sequence length="296" mass="34373">MLTIKADDFTREEVEEKLKKYDYLGQLECGEESGYLHWQVLIENKTAIKFETLKNKFRTAHCEVAKNPAACRKYVSKEETRVPGEELLRGGKFVNWEPETKEVLGDAVSDLRHSILFEDKSADELILSDGRYRPYVAYAKELERIRDASKFGRSPRESVNVRYVYGAPGVGKTWGVYEEFGYPDVYSPGTYIHPWDEYQSQRVLLLDEFDGQIEFELLLKVLDIYPLTLPCRYQNKYAAWDTVIMVSNNPLECLPYRDRVSASKWAALLRRIDVYEEMVSRGVCESRLDRVQKTSA</sequence>
<keyword evidence="9" id="KW-0255">Endonuclease</keyword>
<dbReference type="RefSeq" id="WP_271418023.1">
    <property type="nucleotide sequence ID" value="NZ_CP115668.1"/>
</dbReference>
<accession>A0ABY7QXQ7</accession>
<keyword evidence="8" id="KW-0547">Nucleotide-binding</keyword>
<evidence type="ECO:0000256" key="9">
    <source>
        <dbReference type="ARBA" id="ARBA00022759"/>
    </source>
</evidence>
<evidence type="ECO:0000256" key="7">
    <source>
        <dbReference type="ARBA" id="ARBA00022723"/>
    </source>
</evidence>
<evidence type="ECO:0000313" key="18">
    <source>
        <dbReference type="Proteomes" id="UP001212097"/>
    </source>
</evidence>
<reference evidence="17 18" key="1">
    <citation type="submission" date="2023-06" db="EMBL/GenBank/DDBJ databases">
        <title>The Gram-positive Non-spore-bearing Anaerobic Bacilli of Human Feces.</title>
        <authorList>
            <person name="Eggerth A.H."/>
        </authorList>
    </citation>
    <scope>NUCLEOTIDE SEQUENCE [LARGE SCALE GENOMIC DNA]</scope>
    <source>
        <strain evidence="17 18">CBA3108</strain>
    </source>
</reference>
<dbReference type="InterPro" id="IPR000605">
    <property type="entry name" value="Helicase_SF3_ssDNA/RNA_vir"/>
</dbReference>
<feature type="domain" description="CRESS-DNA virus Rep endonuclease" evidence="16">
    <location>
        <begin position="1"/>
        <end position="93"/>
    </location>
</feature>
<keyword evidence="6" id="KW-0540">Nuclease</keyword>
<keyword evidence="12" id="KW-0238">DNA-binding</keyword>
<dbReference type="InterPro" id="IPR027417">
    <property type="entry name" value="P-loop_NTPase"/>
</dbReference>